<dbReference type="EMBL" id="CADCUA010000282">
    <property type="protein sequence ID" value="CAA9317079.1"/>
    <property type="molecule type" value="Genomic_DNA"/>
</dbReference>
<evidence type="ECO:0000313" key="1">
    <source>
        <dbReference type="EMBL" id="CAA9317079.1"/>
    </source>
</evidence>
<gene>
    <name evidence="1" type="ORF">AVDCRST_MAG71-1062</name>
</gene>
<sequence length="65" mass="7082">MRLLRTAAWTFLTLALMTVLLSGMATARPLLPVSKATADAPATHTNAAQTRHRVAMPFFSFKPRG</sequence>
<reference evidence="1" key="1">
    <citation type="submission" date="2020-02" db="EMBL/GenBank/DDBJ databases">
        <authorList>
            <person name="Meier V. D."/>
        </authorList>
    </citation>
    <scope>NUCLEOTIDE SEQUENCE</scope>
    <source>
        <strain evidence="1">AVDCRST_MAG71</strain>
    </source>
</reference>
<proteinExistence type="predicted"/>
<accession>A0A6J4KXF3</accession>
<organism evidence="1">
    <name type="scientific">uncultured Lysobacter sp</name>
    <dbReference type="NCBI Taxonomy" id="271060"/>
    <lineage>
        <taxon>Bacteria</taxon>
        <taxon>Pseudomonadati</taxon>
        <taxon>Pseudomonadota</taxon>
        <taxon>Gammaproteobacteria</taxon>
        <taxon>Lysobacterales</taxon>
        <taxon>Lysobacteraceae</taxon>
        <taxon>Lysobacter</taxon>
        <taxon>environmental samples</taxon>
    </lineage>
</organism>
<dbReference type="AlphaFoldDB" id="A0A6J4KXF3"/>
<protein>
    <submittedName>
        <fullName evidence="1">Uncharacterized protein</fullName>
    </submittedName>
</protein>
<name>A0A6J4KXF3_9GAMM</name>